<dbReference type="Proteomes" id="UP000020467">
    <property type="component" value="Unassembled WGS sequence"/>
</dbReference>
<accession>A0A010RVR7</accession>
<comment type="caution">
    <text evidence="2">The sequence shown here is derived from an EMBL/GenBank/DDBJ whole genome shotgun (WGS) entry which is preliminary data.</text>
</comment>
<dbReference type="EMBL" id="JARH01000150">
    <property type="protein sequence ID" value="EXF84681.1"/>
    <property type="molecule type" value="Genomic_DNA"/>
</dbReference>
<dbReference type="HOGENOM" id="CLU_1796313_0_0_1"/>
<reference evidence="2 3" key="1">
    <citation type="submission" date="2014-02" db="EMBL/GenBank/DDBJ databases">
        <title>The genome sequence of Colletotrichum fioriniae PJ7.</title>
        <authorList>
            <person name="Baroncelli R."/>
            <person name="Thon M.R."/>
        </authorList>
    </citation>
    <scope>NUCLEOTIDE SEQUENCE [LARGE SCALE GENOMIC DNA]</scope>
    <source>
        <strain evidence="2 3">PJ7</strain>
    </source>
</reference>
<feature type="region of interest" description="Disordered" evidence="1">
    <location>
        <begin position="89"/>
        <end position="144"/>
    </location>
</feature>
<dbReference type="KEGG" id="cfj:CFIO01_08135"/>
<gene>
    <name evidence="2" type="ORF">CFIO01_08135</name>
</gene>
<evidence type="ECO:0000313" key="2">
    <source>
        <dbReference type="EMBL" id="EXF84681.1"/>
    </source>
</evidence>
<protein>
    <submittedName>
        <fullName evidence="2">Uncharacterized protein</fullName>
    </submittedName>
</protein>
<evidence type="ECO:0000256" key="1">
    <source>
        <dbReference type="SAM" id="MobiDB-lite"/>
    </source>
</evidence>
<sequence length="144" mass="15855">MLVYLRRLPPPSTLTSFVYMFRTQVLQEHGMAWHRFRAALATWDDLTRVIMMAADDMTELAIWTHNLTPGHRTPASPASAGAGISLARFNRRRPNRTAAPTDRLPSGGEGLVRLVRPPGAAFNPMSECGNQLDALSDTEKPATA</sequence>
<organism evidence="2 3">
    <name type="scientific">Colletotrichum fioriniae PJ7</name>
    <dbReference type="NCBI Taxonomy" id="1445577"/>
    <lineage>
        <taxon>Eukaryota</taxon>
        <taxon>Fungi</taxon>
        <taxon>Dikarya</taxon>
        <taxon>Ascomycota</taxon>
        <taxon>Pezizomycotina</taxon>
        <taxon>Sordariomycetes</taxon>
        <taxon>Hypocreomycetidae</taxon>
        <taxon>Glomerellales</taxon>
        <taxon>Glomerellaceae</taxon>
        <taxon>Colletotrichum</taxon>
        <taxon>Colletotrichum acutatum species complex</taxon>
    </lineage>
</organism>
<proteinExistence type="predicted"/>
<keyword evidence="3" id="KW-1185">Reference proteome</keyword>
<evidence type="ECO:0000313" key="3">
    <source>
        <dbReference type="Proteomes" id="UP000020467"/>
    </source>
</evidence>
<dbReference type="AlphaFoldDB" id="A0A010RVR7"/>
<name>A0A010RVR7_9PEZI</name>